<proteinExistence type="predicted"/>
<organism evidence="1 2">
    <name type="scientific">Tenacibaculum finnmarkense genomovar ulcerans</name>
    <dbReference type="NCBI Taxonomy" id="2781388"/>
    <lineage>
        <taxon>Bacteria</taxon>
        <taxon>Pseudomonadati</taxon>
        <taxon>Bacteroidota</taxon>
        <taxon>Flavobacteriia</taxon>
        <taxon>Flavobacteriales</taxon>
        <taxon>Flavobacteriaceae</taxon>
        <taxon>Tenacibaculum</taxon>
        <taxon>Tenacibaculum finnmarkense</taxon>
    </lineage>
</organism>
<protein>
    <submittedName>
        <fullName evidence="1">Uncharacterized protein</fullName>
    </submittedName>
</protein>
<reference evidence="1 2" key="1">
    <citation type="submission" date="2017-11" db="EMBL/GenBank/DDBJ databases">
        <authorList>
            <person name="Duchaud E."/>
        </authorList>
    </citation>
    <scope>NUCLEOTIDE SEQUENCE [LARGE SCALE GENOMIC DNA]</scope>
    <source>
        <strain evidence="1 2">TNO010</strain>
    </source>
</reference>
<evidence type="ECO:0000313" key="1">
    <source>
        <dbReference type="EMBL" id="SOS58487.1"/>
    </source>
</evidence>
<accession>A0A2I2LDU0</accession>
<name>A0A2I2LDU0_9FLAO</name>
<dbReference type="Proteomes" id="UP000490060">
    <property type="component" value="Unassembled WGS sequence"/>
</dbReference>
<evidence type="ECO:0000313" key="2">
    <source>
        <dbReference type="Proteomes" id="UP000490060"/>
    </source>
</evidence>
<sequence length="113" mass="13161">MENTITFLCLCTSTTLFATTKYSNFTKLDKYETNLIVKKNRKIKSIVLHLKFNHYLVPAKNTFQTDFNSNNQNIRTSCLSSKFNRKAVRLVKNSMIFLLFTSVLLRTSVINLR</sequence>
<dbReference type="AlphaFoldDB" id="A0A2I2LDU0"/>
<gene>
    <name evidence="1" type="ORF">TNO010_120295</name>
</gene>
<dbReference type="EMBL" id="OENE01000004">
    <property type="protein sequence ID" value="SOS58487.1"/>
    <property type="molecule type" value="Genomic_DNA"/>
</dbReference>